<sequence>MKLPEDFKILFKNYNFEMLDTEKHKELIIKTVLAKGDWEHIEKLFTFYSFTEIKDVFLKDFYGVKELPIPTIYLWGSIFLDEKEYWKYRNMRNKMNLVEKWKQTRKIHNTTK</sequence>
<dbReference type="EMBL" id="CP000679">
    <property type="protein sequence ID" value="ABP68056.1"/>
    <property type="molecule type" value="Genomic_DNA"/>
</dbReference>
<dbReference type="Pfam" id="PF21956">
    <property type="entry name" value="DUF6922"/>
    <property type="match status" value="1"/>
</dbReference>
<name>A4XMC1_CALS8</name>
<dbReference type="Proteomes" id="UP000000256">
    <property type="component" value="Chromosome"/>
</dbReference>
<dbReference type="KEGG" id="csc:Csac_2479"/>
<organism evidence="2 3">
    <name type="scientific">Caldicellulosiruptor saccharolyticus (strain ATCC 43494 / DSM 8903 / Tp8T 6331)</name>
    <dbReference type="NCBI Taxonomy" id="351627"/>
    <lineage>
        <taxon>Bacteria</taxon>
        <taxon>Bacillati</taxon>
        <taxon>Bacillota</taxon>
        <taxon>Bacillota incertae sedis</taxon>
        <taxon>Caldicellulosiruptorales</taxon>
        <taxon>Caldicellulosiruptoraceae</taxon>
        <taxon>Caldicellulosiruptor</taxon>
    </lineage>
</organism>
<dbReference type="eggNOG" id="ENOG5033M35">
    <property type="taxonomic scope" value="Bacteria"/>
</dbReference>
<dbReference type="RefSeq" id="WP_011917976.1">
    <property type="nucleotide sequence ID" value="NC_009437.1"/>
</dbReference>
<evidence type="ECO:0000313" key="3">
    <source>
        <dbReference type="Proteomes" id="UP000000256"/>
    </source>
</evidence>
<dbReference type="OrthoDB" id="1716404at2"/>
<dbReference type="InterPro" id="IPR053830">
    <property type="entry name" value="DUF6922"/>
</dbReference>
<dbReference type="HOGENOM" id="CLU_2178977_0_0_9"/>
<reference evidence="2 3" key="1">
    <citation type="journal article" date="2008" name="Appl. Environ. Microbiol.">
        <title>Hydrogenomics of the extremely thermophilic bacterium Caldicellulosiruptor saccharolyticus.</title>
        <authorList>
            <person name="van de Werken H.J."/>
            <person name="Verhaart M.R."/>
            <person name="VanFossen A.L."/>
            <person name="Willquist K."/>
            <person name="Lewis D.L."/>
            <person name="Nichols J.D."/>
            <person name="Goorissen H.P."/>
            <person name="Mongodin E.F."/>
            <person name="Nelson K.E."/>
            <person name="van Niel E.W."/>
            <person name="Stams A.J."/>
            <person name="Ward D.E."/>
            <person name="de Vos W.M."/>
            <person name="van der Oost J."/>
            <person name="Kelly R.M."/>
            <person name="Kengen S.W."/>
        </authorList>
    </citation>
    <scope>NUCLEOTIDE SEQUENCE [LARGE SCALE GENOMIC DNA]</scope>
    <source>
        <strain evidence="3">ATCC 43494 / DSM 8903 / Tp8T 6331</strain>
    </source>
</reference>
<dbReference type="AlphaFoldDB" id="A4XMC1"/>
<protein>
    <recommendedName>
        <fullName evidence="1">DUF6922 domain-containing protein</fullName>
    </recommendedName>
</protein>
<feature type="domain" description="DUF6922" evidence="1">
    <location>
        <begin position="8"/>
        <end position="56"/>
    </location>
</feature>
<accession>A4XMC1</accession>
<keyword evidence="3" id="KW-1185">Reference proteome</keyword>
<proteinExistence type="predicted"/>
<gene>
    <name evidence="2" type="ordered locus">Csac_2479</name>
</gene>
<evidence type="ECO:0000259" key="1">
    <source>
        <dbReference type="Pfam" id="PF21956"/>
    </source>
</evidence>
<evidence type="ECO:0000313" key="2">
    <source>
        <dbReference type="EMBL" id="ABP68056.1"/>
    </source>
</evidence>